<accession>A0A0A8ZPZ0</accession>
<dbReference type="AlphaFoldDB" id="A0A0A8ZPZ0"/>
<feature type="region of interest" description="Disordered" evidence="1">
    <location>
        <begin position="1"/>
        <end position="39"/>
    </location>
</feature>
<name>A0A0A8ZPZ0_ARUDO</name>
<reference evidence="2" key="2">
    <citation type="journal article" date="2015" name="Data Brief">
        <title>Shoot transcriptome of the giant reed, Arundo donax.</title>
        <authorList>
            <person name="Barrero R.A."/>
            <person name="Guerrero F.D."/>
            <person name="Moolhuijzen P."/>
            <person name="Goolsby J.A."/>
            <person name="Tidwell J."/>
            <person name="Bellgard S.E."/>
            <person name="Bellgard M.I."/>
        </authorList>
    </citation>
    <scope>NUCLEOTIDE SEQUENCE</scope>
    <source>
        <tissue evidence="2">Shoot tissue taken approximately 20 cm above the soil surface</tissue>
    </source>
</reference>
<feature type="compositionally biased region" description="Basic residues" evidence="1">
    <location>
        <begin position="1"/>
        <end position="12"/>
    </location>
</feature>
<feature type="compositionally biased region" description="Polar residues" evidence="1">
    <location>
        <begin position="15"/>
        <end position="30"/>
    </location>
</feature>
<organism evidence="2">
    <name type="scientific">Arundo donax</name>
    <name type="common">Giant reed</name>
    <name type="synonym">Donax arundinaceus</name>
    <dbReference type="NCBI Taxonomy" id="35708"/>
    <lineage>
        <taxon>Eukaryota</taxon>
        <taxon>Viridiplantae</taxon>
        <taxon>Streptophyta</taxon>
        <taxon>Embryophyta</taxon>
        <taxon>Tracheophyta</taxon>
        <taxon>Spermatophyta</taxon>
        <taxon>Magnoliopsida</taxon>
        <taxon>Liliopsida</taxon>
        <taxon>Poales</taxon>
        <taxon>Poaceae</taxon>
        <taxon>PACMAD clade</taxon>
        <taxon>Arundinoideae</taxon>
        <taxon>Arundineae</taxon>
        <taxon>Arundo</taxon>
    </lineage>
</organism>
<protein>
    <submittedName>
        <fullName evidence="2">Uncharacterized protein</fullName>
    </submittedName>
</protein>
<evidence type="ECO:0000256" key="1">
    <source>
        <dbReference type="SAM" id="MobiDB-lite"/>
    </source>
</evidence>
<dbReference type="EMBL" id="GBRH01259075">
    <property type="protein sequence ID" value="JAD38820.1"/>
    <property type="molecule type" value="Transcribed_RNA"/>
</dbReference>
<proteinExistence type="predicted"/>
<reference evidence="2" key="1">
    <citation type="submission" date="2014-09" db="EMBL/GenBank/DDBJ databases">
        <authorList>
            <person name="Magalhaes I.L.F."/>
            <person name="Oliveira U."/>
            <person name="Santos F.R."/>
            <person name="Vidigal T.H.D.A."/>
            <person name="Brescovit A.D."/>
            <person name="Santos A.J."/>
        </authorList>
    </citation>
    <scope>NUCLEOTIDE SEQUENCE</scope>
    <source>
        <tissue evidence="2">Shoot tissue taken approximately 20 cm above the soil surface</tissue>
    </source>
</reference>
<sequence length="39" mass="4379">MPGHRFYSRMKKSPLATNIEHNNSQPSINASHGKKILST</sequence>
<evidence type="ECO:0000313" key="2">
    <source>
        <dbReference type="EMBL" id="JAD38820.1"/>
    </source>
</evidence>